<protein>
    <recommendedName>
        <fullName evidence="6 7">Diaminopimelate decarboxylase</fullName>
        <shortName evidence="6">DAP decarboxylase</shortName>
        <shortName evidence="6">DAPDC</shortName>
        <ecNumber evidence="6 7">4.1.1.20</ecNumber>
    </recommendedName>
</protein>
<dbReference type="InterPro" id="IPR022657">
    <property type="entry name" value="De-COase2_CS"/>
</dbReference>
<dbReference type="PRINTS" id="PR01181">
    <property type="entry name" value="DAPDCRBXLASE"/>
</dbReference>
<dbReference type="NCBIfam" id="TIGR01048">
    <property type="entry name" value="lysA"/>
    <property type="match status" value="1"/>
</dbReference>
<comment type="catalytic activity">
    <reaction evidence="6 8">
        <text>meso-2,6-diaminopimelate + H(+) = L-lysine + CO2</text>
        <dbReference type="Rhea" id="RHEA:15101"/>
        <dbReference type="ChEBI" id="CHEBI:15378"/>
        <dbReference type="ChEBI" id="CHEBI:16526"/>
        <dbReference type="ChEBI" id="CHEBI:32551"/>
        <dbReference type="ChEBI" id="CHEBI:57791"/>
        <dbReference type="EC" id="4.1.1.20"/>
    </reaction>
</comment>
<feature type="binding site" evidence="6">
    <location>
        <begin position="312"/>
        <end position="315"/>
    </location>
    <ligand>
        <name>pyridoxal 5'-phosphate</name>
        <dbReference type="ChEBI" id="CHEBI:597326"/>
    </ligand>
</feature>
<dbReference type="Pfam" id="PF02784">
    <property type="entry name" value="Orn_Arg_deC_N"/>
    <property type="match status" value="1"/>
</dbReference>
<feature type="domain" description="Orn/DAP/Arg decarboxylase 2 N-terminal" evidence="11">
    <location>
        <begin position="82"/>
        <end position="318"/>
    </location>
</feature>
<comment type="caution">
    <text evidence="12">The sequence shown here is derived from an EMBL/GenBank/DDBJ whole genome shotgun (WGS) entry which is preliminary data.</text>
</comment>
<keyword evidence="5 6" id="KW-0456">Lyase</keyword>
<feature type="binding site" evidence="6">
    <location>
        <position position="420"/>
    </location>
    <ligand>
        <name>pyridoxal 5'-phosphate</name>
        <dbReference type="ChEBI" id="CHEBI:597326"/>
    </ligand>
</feature>
<dbReference type="Proteomes" id="UP001500121">
    <property type="component" value="Unassembled WGS sequence"/>
</dbReference>
<dbReference type="InterPro" id="IPR009006">
    <property type="entry name" value="Ala_racemase/Decarboxylase_C"/>
</dbReference>
<keyword evidence="3 6" id="KW-0663">Pyridoxal phosphate</keyword>
<dbReference type="InterPro" id="IPR022653">
    <property type="entry name" value="De-COase2_pyr-phos_BS"/>
</dbReference>
<dbReference type="HAMAP" id="MF_02120">
    <property type="entry name" value="LysA"/>
    <property type="match status" value="1"/>
</dbReference>
<keyword evidence="13" id="KW-1185">Reference proteome</keyword>
<sequence>MTTPNPLAPARLADGDPQALHPHVWPAGTRRDDSGRIEVGGVALAALAERHGTPLYVLDEQEVRHRARRVLAAFLSAAAPHGAQTHAYYAAKAFLSADVARWMHEEGLRLDVATGGELALALAAGVHPEMLGFHGNDKSDAELRTAVEAGVGSIVLDSAEEVDRVADTARRAHRRQAVRLRVNSGVHASTHEYLATAREDQKFGVALAQVPAIVAAIRARPELRLLGLHSHIGSQISAVGGFEEAARRLLAVHRDLLEGGPVPELNLGGGFGIAYTGSDEAVDIDALAAGVVGTVAATCAALGIPMPDLAIEPGRWIVGPAGVTVYTAGTTKDVELQTEEGAATRRYVSVDGGMSDNLRTALYGAEYEVRLANRTSGVDPVLVRVVGKHCESGDVVVQADWLPGDAGRGDLLAVPATGAYHHSLANNYNLLTRPPVVAVNEGKDRVLIARETLADLFSRDAGLTRNEGGR</sequence>
<proteinExistence type="inferred from homology"/>
<dbReference type="InterPro" id="IPR022643">
    <property type="entry name" value="De-COase2_C"/>
</dbReference>
<accession>A0ABP8YUF1</accession>
<feature type="region of interest" description="Disordered" evidence="9">
    <location>
        <begin position="1"/>
        <end position="22"/>
    </location>
</feature>
<evidence type="ECO:0000313" key="13">
    <source>
        <dbReference type="Proteomes" id="UP001500121"/>
    </source>
</evidence>
<keyword evidence="4 6" id="KW-0457">Lysine biosynthesis</keyword>
<comment type="cofactor">
    <cofactor evidence="1 6 8">
        <name>pyridoxal 5'-phosphate</name>
        <dbReference type="ChEBI" id="CHEBI:597326"/>
    </cofactor>
</comment>
<evidence type="ECO:0000256" key="2">
    <source>
        <dbReference type="ARBA" id="ARBA00022793"/>
    </source>
</evidence>
<dbReference type="SUPFAM" id="SSF50621">
    <property type="entry name" value="Alanine racemase C-terminal domain-like"/>
    <property type="match status" value="1"/>
</dbReference>
<comment type="similarity">
    <text evidence="6">Belongs to the Orn/Lys/Arg decarboxylase class-II family. LysA subfamily.</text>
</comment>
<evidence type="ECO:0000256" key="3">
    <source>
        <dbReference type="ARBA" id="ARBA00022898"/>
    </source>
</evidence>
<dbReference type="InterPro" id="IPR029066">
    <property type="entry name" value="PLP-binding_barrel"/>
</dbReference>
<feature type="modified residue" description="N6-(pyridoxal phosphate)lysine" evidence="6">
    <location>
        <position position="92"/>
    </location>
</feature>
<evidence type="ECO:0000259" key="10">
    <source>
        <dbReference type="Pfam" id="PF00278"/>
    </source>
</evidence>
<feature type="domain" description="Orn/DAP/Arg decarboxylase 2 C-terminal" evidence="10">
    <location>
        <begin position="320"/>
        <end position="418"/>
    </location>
</feature>
<evidence type="ECO:0000256" key="8">
    <source>
        <dbReference type="RuleBase" id="RU003738"/>
    </source>
</evidence>
<feature type="binding site" evidence="6">
    <location>
        <position position="391"/>
    </location>
    <ligand>
        <name>substrate</name>
    </ligand>
</feature>
<dbReference type="CDD" id="cd06828">
    <property type="entry name" value="PLPDE_III_DapDC"/>
    <property type="match status" value="1"/>
</dbReference>
<dbReference type="EC" id="4.1.1.20" evidence="6 7"/>
<dbReference type="InterPro" id="IPR000183">
    <property type="entry name" value="Orn/DAP/Arg_de-COase"/>
</dbReference>
<feature type="binding site" evidence="6">
    <location>
        <position position="420"/>
    </location>
    <ligand>
        <name>substrate</name>
    </ligand>
</feature>
<evidence type="ECO:0000256" key="6">
    <source>
        <dbReference type="HAMAP-Rule" id="MF_02120"/>
    </source>
</evidence>
<dbReference type="PRINTS" id="PR01179">
    <property type="entry name" value="ODADCRBXLASE"/>
</dbReference>
<evidence type="ECO:0000259" key="11">
    <source>
        <dbReference type="Pfam" id="PF02784"/>
    </source>
</evidence>
<dbReference type="PROSITE" id="PS00878">
    <property type="entry name" value="ODR_DC_2_1"/>
    <property type="match status" value="1"/>
</dbReference>
<comment type="pathway">
    <text evidence="6 8">Amino-acid biosynthesis; L-lysine biosynthesis via DAP pathway; L-lysine from DL-2,6-diaminopimelate: step 1/1.</text>
</comment>
<evidence type="ECO:0000256" key="1">
    <source>
        <dbReference type="ARBA" id="ARBA00001933"/>
    </source>
</evidence>
<organism evidence="12 13">
    <name type="scientific">Amnibacterium soli</name>
    <dbReference type="NCBI Taxonomy" id="1282736"/>
    <lineage>
        <taxon>Bacteria</taxon>
        <taxon>Bacillati</taxon>
        <taxon>Actinomycetota</taxon>
        <taxon>Actinomycetes</taxon>
        <taxon>Micrococcales</taxon>
        <taxon>Microbacteriaceae</taxon>
        <taxon>Amnibacterium</taxon>
    </lineage>
</organism>
<keyword evidence="2 6" id="KW-0210">Decarboxylase</keyword>
<comment type="subunit">
    <text evidence="6">Homodimer.</text>
</comment>
<dbReference type="PANTHER" id="PTHR43727">
    <property type="entry name" value="DIAMINOPIMELATE DECARBOXYLASE"/>
    <property type="match status" value="1"/>
</dbReference>
<dbReference type="EMBL" id="BAABLP010000001">
    <property type="protein sequence ID" value="GAA4738167.1"/>
    <property type="molecule type" value="Genomic_DNA"/>
</dbReference>
<dbReference type="Gene3D" id="3.20.20.10">
    <property type="entry name" value="Alanine racemase"/>
    <property type="match status" value="1"/>
</dbReference>
<feature type="binding site" evidence="6">
    <location>
        <position position="270"/>
    </location>
    <ligand>
        <name>pyridoxal 5'-phosphate</name>
        <dbReference type="ChEBI" id="CHEBI:597326"/>
    </ligand>
</feature>
<comment type="function">
    <text evidence="6">Specifically catalyzes the decarboxylation of meso-diaminopimelate (meso-DAP) to L-lysine.</text>
</comment>
<dbReference type="Gene3D" id="2.40.37.10">
    <property type="entry name" value="Lyase, Ornithine Decarboxylase, Chain A, domain 1"/>
    <property type="match status" value="1"/>
</dbReference>
<evidence type="ECO:0000256" key="5">
    <source>
        <dbReference type="ARBA" id="ARBA00023239"/>
    </source>
</evidence>
<evidence type="ECO:0000256" key="7">
    <source>
        <dbReference type="NCBIfam" id="TIGR01048"/>
    </source>
</evidence>
<dbReference type="PANTHER" id="PTHR43727:SF2">
    <property type="entry name" value="GROUP IV DECARBOXYLASE"/>
    <property type="match status" value="1"/>
</dbReference>
<evidence type="ECO:0000256" key="4">
    <source>
        <dbReference type="ARBA" id="ARBA00023154"/>
    </source>
</evidence>
<dbReference type="InterPro" id="IPR002986">
    <property type="entry name" value="DAP_deCOOHase_LysA"/>
</dbReference>
<evidence type="ECO:0000256" key="9">
    <source>
        <dbReference type="SAM" id="MobiDB-lite"/>
    </source>
</evidence>
<dbReference type="SUPFAM" id="SSF51419">
    <property type="entry name" value="PLP-binding barrel"/>
    <property type="match status" value="1"/>
</dbReference>
<keyword evidence="6" id="KW-0028">Amino-acid biosynthesis</keyword>
<dbReference type="RefSeq" id="WP_345479440.1">
    <property type="nucleotide sequence ID" value="NZ_BAABLP010000001.1"/>
</dbReference>
<name>A0ABP8YUF1_9MICO</name>
<dbReference type="InterPro" id="IPR022644">
    <property type="entry name" value="De-COase2_N"/>
</dbReference>
<gene>
    <name evidence="6 12" type="primary">lysA</name>
    <name evidence="12" type="ORF">GCM10025783_05870</name>
</gene>
<feature type="binding site" evidence="6">
    <location>
        <position position="359"/>
    </location>
    <ligand>
        <name>substrate</name>
    </ligand>
</feature>
<reference evidence="13" key="1">
    <citation type="journal article" date="2019" name="Int. J. Syst. Evol. Microbiol.">
        <title>The Global Catalogue of Microorganisms (GCM) 10K type strain sequencing project: providing services to taxonomists for standard genome sequencing and annotation.</title>
        <authorList>
            <consortium name="The Broad Institute Genomics Platform"/>
            <consortium name="The Broad Institute Genome Sequencing Center for Infectious Disease"/>
            <person name="Wu L."/>
            <person name="Ma J."/>
        </authorList>
    </citation>
    <scope>NUCLEOTIDE SEQUENCE [LARGE SCALE GENOMIC DNA]</scope>
    <source>
        <strain evidence="13">JCM 19015</strain>
    </source>
</reference>
<dbReference type="Pfam" id="PF00278">
    <property type="entry name" value="Orn_DAP_Arg_deC"/>
    <property type="match status" value="1"/>
</dbReference>
<evidence type="ECO:0000313" key="12">
    <source>
        <dbReference type="EMBL" id="GAA4738167.1"/>
    </source>
</evidence>
<feature type="binding site" evidence="6">
    <location>
        <position position="363"/>
    </location>
    <ligand>
        <name>substrate</name>
    </ligand>
</feature>
<dbReference type="PROSITE" id="PS00879">
    <property type="entry name" value="ODR_DC_2_2"/>
    <property type="match status" value="1"/>
</dbReference>
<feature type="binding site" evidence="6">
    <location>
        <position position="315"/>
    </location>
    <ligand>
        <name>substrate</name>
    </ligand>
</feature>